<dbReference type="Proteomes" id="UP000245124">
    <property type="component" value="Unassembled WGS sequence"/>
</dbReference>
<keyword evidence="2" id="KW-1185">Reference proteome</keyword>
<evidence type="ECO:0000313" key="1">
    <source>
        <dbReference type="EMBL" id="GBG22217.1"/>
    </source>
</evidence>
<evidence type="ECO:0000313" key="2">
    <source>
        <dbReference type="Proteomes" id="UP000245124"/>
    </source>
</evidence>
<dbReference type="AlphaFoldDB" id="A0A2R5FTZ5"/>
<proteinExistence type="predicted"/>
<dbReference type="EMBL" id="BDUD01000001">
    <property type="protein sequence ID" value="GBG22217.1"/>
    <property type="molecule type" value="Genomic_DNA"/>
</dbReference>
<protein>
    <submittedName>
        <fullName evidence="1">Uncharacterized protein</fullName>
    </submittedName>
</protein>
<sequence>MDAFATLPPEWTNKAIHANEFCCPNCHSSSREAEKVWLNRRSPVLTEDRRRKWQEFYYCHCGSVWWAWSSDRPPKDISNQPDYNPT</sequence>
<gene>
    <name evidence="1" type="ORF">NIES4072_59250</name>
</gene>
<comment type="caution">
    <text evidence="1">The sequence shown here is derived from an EMBL/GenBank/DDBJ whole genome shotgun (WGS) entry which is preliminary data.</text>
</comment>
<dbReference type="RefSeq" id="WP_109011985.1">
    <property type="nucleotide sequence ID" value="NZ_BDUD01000001.1"/>
</dbReference>
<reference evidence="1 2" key="1">
    <citation type="submission" date="2017-06" db="EMBL/GenBank/DDBJ databases">
        <title>Genome sequencing of cyanobaciteial culture collection at National Institute for Environmental Studies (NIES).</title>
        <authorList>
            <person name="Hirose Y."/>
            <person name="Shimura Y."/>
            <person name="Fujisawa T."/>
            <person name="Nakamura Y."/>
            <person name="Kawachi M."/>
        </authorList>
    </citation>
    <scope>NUCLEOTIDE SEQUENCE [LARGE SCALE GENOMIC DNA]</scope>
    <source>
        <strain evidence="1 2">NIES-4072</strain>
    </source>
</reference>
<organism evidence="1 2">
    <name type="scientific">Nostoc commune NIES-4072</name>
    <dbReference type="NCBI Taxonomy" id="2005467"/>
    <lineage>
        <taxon>Bacteria</taxon>
        <taxon>Bacillati</taxon>
        <taxon>Cyanobacteriota</taxon>
        <taxon>Cyanophyceae</taxon>
        <taxon>Nostocales</taxon>
        <taxon>Nostocaceae</taxon>
        <taxon>Nostoc</taxon>
    </lineage>
</organism>
<accession>A0A2R5FTZ5</accession>
<name>A0A2R5FTZ5_NOSCO</name>
<dbReference type="OrthoDB" id="559685at2"/>